<evidence type="ECO:0000256" key="1">
    <source>
        <dbReference type="SAM" id="MobiDB-lite"/>
    </source>
</evidence>
<evidence type="ECO:0000313" key="2">
    <source>
        <dbReference type="EMBL" id="VEL33738.1"/>
    </source>
</evidence>
<dbReference type="AlphaFoldDB" id="A0A448XD34"/>
<sequence>MRIAVRSADSARAGLRAMLVSARLFQPPDGRVVGGLPSHGPADGAGQRGQQWTVQMVKPDAALLIVQRPGVWLYPDEELALEVTLYLADHTASPSPPSSTAQPASQSPAQTTDPPAASPTQDRLKHTDWQTHLPGIVASLTSDVLDPSGQVKEAHFAYHLVFLPRVDINAGQQVTAVIDDRKKPLEPGDRELAPAMPPCKPGHLSPWLRALVLTMPQPLVFSR</sequence>
<dbReference type="OrthoDB" id="10651650at2759"/>
<dbReference type="Proteomes" id="UP000784294">
    <property type="component" value="Unassembled WGS sequence"/>
</dbReference>
<proteinExistence type="predicted"/>
<feature type="compositionally biased region" description="Low complexity" evidence="1">
    <location>
        <begin position="98"/>
        <end position="112"/>
    </location>
</feature>
<dbReference type="EMBL" id="CAAALY010246307">
    <property type="protein sequence ID" value="VEL33738.1"/>
    <property type="molecule type" value="Genomic_DNA"/>
</dbReference>
<accession>A0A448XD34</accession>
<comment type="caution">
    <text evidence="2">The sequence shown here is derived from an EMBL/GenBank/DDBJ whole genome shotgun (WGS) entry which is preliminary data.</text>
</comment>
<gene>
    <name evidence="2" type="ORF">PXEA_LOCUS27178</name>
</gene>
<organism evidence="2 3">
    <name type="scientific">Protopolystoma xenopodis</name>
    <dbReference type="NCBI Taxonomy" id="117903"/>
    <lineage>
        <taxon>Eukaryota</taxon>
        <taxon>Metazoa</taxon>
        <taxon>Spiralia</taxon>
        <taxon>Lophotrochozoa</taxon>
        <taxon>Platyhelminthes</taxon>
        <taxon>Monogenea</taxon>
        <taxon>Polyopisthocotylea</taxon>
        <taxon>Polystomatidea</taxon>
        <taxon>Polystomatidae</taxon>
        <taxon>Protopolystoma</taxon>
    </lineage>
</organism>
<evidence type="ECO:0000313" key="3">
    <source>
        <dbReference type="Proteomes" id="UP000784294"/>
    </source>
</evidence>
<keyword evidence="3" id="KW-1185">Reference proteome</keyword>
<reference evidence="2" key="1">
    <citation type="submission" date="2018-11" db="EMBL/GenBank/DDBJ databases">
        <authorList>
            <consortium name="Pathogen Informatics"/>
        </authorList>
    </citation>
    <scope>NUCLEOTIDE SEQUENCE</scope>
</reference>
<protein>
    <submittedName>
        <fullName evidence="2">Uncharacterized protein</fullName>
    </submittedName>
</protein>
<feature type="region of interest" description="Disordered" evidence="1">
    <location>
        <begin position="90"/>
        <end position="124"/>
    </location>
</feature>
<name>A0A448XD34_9PLAT</name>